<dbReference type="AlphaFoldDB" id="A0A2R6XGU3"/>
<dbReference type="Gramene" id="Mp2g08390.1">
    <property type="protein sequence ID" value="Mp2g08390.1.cds"/>
    <property type="gene ID" value="Mp2g08390"/>
</dbReference>
<feature type="compositionally biased region" description="Low complexity" evidence="1">
    <location>
        <begin position="24"/>
        <end position="35"/>
    </location>
</feature>
<name>A0A2R6XGU3_MARPO</name>
<dbReference type="Proteomes" id="UP000244005">
    <property type="component" value="Unassembled WGS sequence"/>
</dbReference>
<gene>
    <name evidence="2" type="ORF">MARPO_0015s0124</name>
</gene>
<evidence type="ECO:0000313" key="2">
    <source>
        <dbReference type="EMBL" id="PTQ45326.1"/>
    </source>
</evidence>
<reference evidence="3" key="1">
    <citation type="journal article" date="2017" name="Cell">
        <title>Insights into land plant evolution garnered from the Marchantia polymorpha genome.</title>
        <authorList>
            <person name="Bowman J.L."/>
            <person name="Kohchi T."/>
            <person name="Yamato K.T."/>
            <person name="Jenkins J."/>
            <person name="Shu S."/>
            <person name="Ishizaki K."/>
            <person name="Yamaoka S."/>
            <person name="Nishihama R."/>
            <person name="Nakamura Y."/>
            <person name="Berger F."/>
            <person name="Adam C."/>
            <person name="Aki S.S."/>
            <person name="Althoff F."/>
            <person name="Araki T."/>
            <person name="Arteaga-Vazquez M.A."/>
            <person name="Balasubrmanian S."/>
            <person name="Barry K."/>
            <person name="Bauer D."/>
            <person name="Boehm C.R."/>
            <person name="Briginshaw L."/>
            <person name="Caballero-Perez J."/>
            <person name="Catarino B."/>
            <person name="Chen F."/>
            <person name="Chiyoda S."/>
            <person name="Chovatia M."/>
            <person name="Davies K.M."/>
            <person name="Delmans M."/>
            <person name="Demura T."/>
            <person name="Dierschke T."/>
            <person name="Dolan L."/>
            <person name="Dorantes-Acosta A.E."/>
            <person name="Eklund D.M."/>
            <person name="Florent S.N."/>
            <person name="Flores-Sandoval E."/>
            <person name="Fujiyama A."/>
            <person name="Fukuzawa H."/>
            <person name="Galik B."/>
            <person name="Grimanelli D."/>
            <person name="Grimwood J."/>
            <person name="Grossniklaus U."/>
            <person name="Hamada T."/>
            <person name="Haseloff J."/>
            <person name="Hetherington A.J."/>
            <person name="Higo A."/>
            <person name="Hirakawa Y."/>
            <person name="Hundley H.N."/>
            <person name="Ikeda Y."/>
            <person name="Inoue K."/>
            <person name="Inoue S.I."/>
            <person name="Ishida S."/>
            <person name="Jia Q."/>
            <person name="Kakita M."/>
            <person name="Kanazawa T."/>
            <person name="Kawai Y."/>
            <person name="Kawashima T."/>
            <person name="Kennedy M."/>
            <person name="Kinose K."/>
            <person name="Kinoshita T."/>
            <person name="Kohara Y."/>
            <person name="Koide E."/>
            <person name="Komatsu K."/>
            <person name="Kopischke S."/>
            <person name="Kubo M."/>
            <person name="Kyozuka J."/>
            <person name="Lagercrantz U."/>
            <person name="Lin S.S."/>
            <person name="Lindquist E."/>
            <person name="Lipzen A.M."/>
            <person name="Lu C.W."/>
            <person name="De Luna E."/>
            <person name="Martienssen R.A."/>
            <person name="Minamino N."/>
            <person name="Mizutani M."/>
            <person name="Mizutani M."/>
            <person name="Mochizuki N."/>
            <person name="Monte I."/>
            <person name="Mosher R."/>
            <person name="Nagasaki H."/>
            <person name="Nakagami H."/>
            <person name="Naramoto S."/>
            <person name="Nishitani K."/>
            <person name="Ohtani M."/>
            <person name="Okamoto T."/>
            <person name="Okumura M."/>
            <person name="Phillips J."/>
            <person name="Pollak B."/>
            <person name="Reinders A."/>
            <person name="Rovekamp M."/>
            <person name="Sano R."/>
            <person name="Sawa S."/>
            <person name="Schmid M.W."/>
            <person name="Shirakawa M."/>
            <person name="Solano R."/>
            <person name="Spunde A."/>
            <person name="Suetsugu N."/>
            <person name="Sugano S."/>
            <person name="Sugiyama A."/>
            <person name="Sun R."/>
            <person name="Suzuki Y."/>
            <person name="Takenaka M."/>
            <person name="Takezawa D."/>
            <person name="Tomogane H."/>
            <person name="Tsuzuki M."/>
            <person name="Ueda T."/>
            <person name="Umeda M."/>
            <person name="Ward J.M."/>
            <person name="Watanabe Y."/>
            <person name="Yazaki K."/>
            <person name="Yokoyama R."/>
            <person name="Yoshitake Y."/>
            <person name="Yotsui I."/>
            <person name="Zachgo S."/>
            <person name="Schmutz J."/>
        </authorList>
    </citation>
    <scope>NUCLEOTIDE SEQUENCE [LARGE SCALE GENOMIC DNA]</scope>
    <source>
        <strain evidence="3">Tak-1</strain>
    </source>
</reference>
<feature type="region of interest" description="Disordered" evidence="1">
    <location>
        <begin position="103"/>
        <end position="149"/>
    </location>
</feature>
<dbReference type="EMBL" id="KZ772687">
    <property type="protein sequence ID" value="PTQ45326.1"/>
    <property type="molecule type" value="Genomic_DNA"/>
</dbReference>
<organism evidence="2 3">
    <name type="scientific">Marchantia polymorpha</name>
    <name type="common">Common liverwort</name>
    <name type="synonym">Marchantia aquatica</name>
    <dbReference type="NCBI Taxonomy" id="3197"/>
    <lineage>
        <taxon>Eukaryota</taxon>
        <taxon>Viridiplantae</taxon>
        <taxon>Streptophyta</taxon>
        <taxon>Embryophyta</taxon>
        <taxon>Marchantiophyta</taxon>
        <taxon>Marchantiopsida</taxon>
        <taxon>Marchantiidae</taxon>
        <taxon>Marchantiales</taxon>
        <taxon>Marchantiaceae</taxon>
        <taxon>Marchantia</taxon>
    </lineage>
</organism>
<protein>
    <submittedName>
        <fullName evidence="2">Uncharacterized protein</fullName>
    </submittedName>
</protein>
<proteinExistence type="predicted"/>
<feature type="compositionally biased region" description="Basic and acidic residues" evidence="1">
    <location>
        <begin position="293"/>
        <end position="316"/>
    </location>
</feature>
<keyword evidence="3" id="KW-1185">Reference proteome</keyword>
<feature type="compositionally biased region" description="Basic and acidic residues" evidence="1">
    <location>
        <begin position="46"/>
        <end position="58"/>
    </location>
</feature>
<accession>A0A2R6XGU3</accession>
<evidence type="ECO:0000256" key="1">
    <source>
        <dbReference type="SAM" id="MobiDB-lite"/>
    </source>
</evidence>
<feature type="region of interest" description="Disordered" evidence="1">
    <location>
        <begin position="15"/>
        <end position="73"/>
    </location>
</feature>
<feature type="region of interest" description="Disordered" evidence="1">
    <location>
        <begin position="240"/>
        <end position="316"/>
    </location>
</feature>
<evidence type="ECO:0000313" key="3">
    <source>
        <dbReference type="Proteomes" id="UP000244005"/>
    </source>
</evidence>
<sequence>MSTLSNKLVVNLAPENPLPRVLESSNPRSINPSNPFGKTNYADTRASTENRRSEEKALPRLSSTPQSLDHGPLEEICRAKQAERTNLDRGNKSNEAEALRFRFTNGAAGGGKATAWGPREAEAEAEQQTEQDVEATPERPLPEVGDLGQPHTVARLLRGGPLEVGGSWSQARGSVLNSGARYSRPCSPPLVLPHCGCAREPPMAQATGGGVSVICSRLAMAIRWRWRWRCRAGSRVDRCRGPRAADAAEREKQRTGSVVEGGRERAQTSKIHWHGGGRARDEDRTGKRRSRRCAGDRQRGGKGREGGREGVSEWRL</sequence>
<feature type="compositionally biased region" description="Acidic residues" evidence="1">
    <location>
        <begin position="123"/>
        <end position="135"/>
    </location>
</feature>